<dbReference type="InterPro" id="IPR018357">
    <property type="entry name" value="Hexapep_transf_CS"/>
</dbReference>
<dbReference type="RefSeq" id="WP_129705870.1">
    <property type="nucleotide sequence ID" value="NZ_CP139172.1"/>
</dbReference>
<dbReference type="PROSITE" id="PS00101">
    <property type="entry name" value="HEXAPEP_TRANSFERASES"/>
    <property type="match status" value="1"/>
</dbReference>
<sequence length="198" mass="21266">MNPFNVGFFTENELINFGFKSLGKNVCIAKNCTILGLENISIGSNVRIDGYTTIIASGNGFLNLGSFIHIGGYSLLSAGAGITMNDFSGISQGVKIYSKTDDYTGNYLTNPTVRPEYTGVTSGEVILGRHSIIGSGTVILPKLTIGEGTSVGALSLVTKSLSEWGVYFGSPVKKIKERNKELLKLEKKFLIELSKENP</sequence>
<evidence type="ECO:0000256" key="4">
    <source>
        <dbReference type="ARBA" id="ARBA00023315"/>
    </source>
</evidence>
<dbReference type="Proteomes" id="UP001138460">
    <property type="component" value="Unassembled WGS sequence"/>
</dbReference>
<dbReference type="InterPro" id="IPR011004">
    <property type="entry name" value="Trimer_LpxA-like_sf"/>
</dbReference>
<reference evidence="5 6" key="1">
    <citation type="journal article" date="2018" name="Syst. Appl. Microbiol.">
        <title>Pectobacterium zantedeschiae sp. nov. a new species of a soft rot pathogen isolated from Calla lily (Zantedeschia spp.).</title>
        <authorList>
            <person name="Waleron M."/>
            <person name="Misztak A."/>
            <person name="Waleron M."/>
            <person name="Franczuk M."/>
            <person name="Jonca J."/>
            <person name="Wielgomas B."/>
            <person name="Mikicinski A."/>
            <person name="Popovic T."/>
            <person name="Waleron K."/>
        </authorList>
    </citation>
    <scope>NUCLEOTIDE SEQUENCE [LARGE SCALE GENOMIC DNA]</scope>
    <source>
        <strain evidence="5 6">9M</strain>
    </source>
</reference>
<evidence type="ECO:0000256" key="2">
    <source>
        <dbReference type="ARBA" id="ARBA00022679"/>
    </source>
</evidence>
<dbReference type="PANTHER" id="PTHR43300:SF12">
    <property type="entry name" value="CHLORAMPHENICOL ACETYLTRANSFERASE"/>
    <property type="match status" value="1"/>
</dbReference>
<dbReference type="Gene3D" id="2.160.10.10">
    <property type="entry name" value="Hexapeptide repeat proteins"/>
    <property type="match status" value="1"/>
</dbReference>
<dbReference type="GO" id="GO:0016747">
    <property type="term" value="F:acyltransferase activity, transferring groups other than amino-acyl groups"/>
    <property type="evidence" value="ECO:0007669"/>
    <property type="project" value="UniProtKB-ARBA"/>
</dbReference>
<evidence type="ECO:0000313" key="5">
    <source>
        <dbReference type="EMBL" id="RYC43914.1"/>
    </source>
</evidence>
<evidence type="ECO:0000256" key="3">
    <source>
        <dbReference type="ARBA" id="ARBA00022737"/>
    </source>
</evidence>
<accession>A0A9X8P4Z6</accession>
<keyword evidence="4 5" id="KW-0012">Acyltransferase</keyword>
<dbReference type="EMBL" id="NWTM01000001">
    <property type="protein sequence ID" value="RYC43914.1"/>
    <property type="molecule type" value="Genomic_DNA"/>
</dbReference>
<dbReference type="CDD" id="cd04647">
    <property type="entry name" value="LbH_MAT_like"/>
    <property type="match status" value="1"/>
</dbReference>
<protein>
    <submittedName>
        <fullName evidence="5">Acyltransferase</fullName>
    </submittedName>
</protein>
<proteinExistence type="inferred from homology"/>
<evidence type="ECO:0000256" key="1">
    <source>
        <dbReference type="ARBA" id="ARBA00007274"/>
    </source>
</evidence>
<dbReference type="InterPro" id="IPR050179">
    <property type="entry name" value="Trans_hexapeptide_repeat"/>
</dbReference>
<organism evidence="5 6">
    <name type="scientific">Pectobacterium zantedeschiae</name>
    <dbReference type="NCBI Taxonomy" id="2034769"/>
    <lineage>
        <taxon>Bacteria</taxon>
        <taxon>Pseudomonadati</taxon>
        <taxon>Pseudomonadota</taxon>
        <taxon>Gammaproteobacteria</taxon>
        <taxon>Enterobacterales</taxon>
        <taxon>Pectobacteriaceae</taxon>
        <taxon>Pectobacterium</taxon>
    </lineage>
</organism>
<dbReference type="PANTHER" id="PTHR43300">
    <property type="entry name" value="ACETYLTRANSFERASE"/>
    <property type="match status" value="1"/>
</dbReference>
<keyword evidence="6" id="KW-1185">Reference proteome</keyword>
<gene>
    <name evidence="5" type="ORF">CLR69_02390</name>
</gene>
<dbReference type="OrthoDB" id="9815592at2"/>
<name>A0A9X8P4Z6_9GAMM</name>
<keyword evidence="3" id="KW-0677">Repeat</keyword>
<dbReference type="AlphaFoldDB" id="A0A9X8P4Z6"/>
<dbReference type="SUPFAM" id="SSF51161">
    <property type="entry name" value="Trimeric LpxA-like enzymes"/>
    <property type="match status" value="1"/>
</dbReference>
<evidence type="ECO:0000313" key="6">
    <source>
        <dbReference type="Proteomes" id="UP001138460"/>
    </source>
</evidence>
<keyword evidence="2" id="KW-0808">Transferase</keyword>
<comment type="caution">
    <text evidence="5">The sequence shown here is derived from an EMBL/GenBank/DDBJ whole genome shotgun (WGS) entry which is preliminary data.</text>
</comment>
<comment type="similarity">
    <text evidence="1">Belongs to the transferase hexapeptide repeat family.</text>
</comment>